<protein>
    <submittedName>
        <fullName evidence="1">Type 2 cystatin</fullName>
    </submittedName>
</protein>
<organism evidence="1 2">
    <name type="scientific">Plakobranchus ocellatus</name>
    <dbReference type="NCBI Taxonomy" id="259542"/>
    <lineage>
        <taxon>Eukaryota</taxon>
        <taxon>Metazoa</taxon>
        <taxon>Spiralia</taxon>
        <taxon>Lophotrochozoa</taxon>
        <taxon>Mollusca</taxon>
        <taxon>Gastropoda</taxon>
        <taxon>Heterobranchia</taxon>
        <taxon>Euthyneura</taxon>
        <taxon>Panpulmonata</taxon>
        <taxon>Sacoglossa</taxon>
        <taxon>Placobranchoidea</taxon>
        <taxon>Plakobranchidae</taxon>
        <taxon>Plakobranchus</taxon>
    </lineage>
</organism>
<accession>A0AAV4BG21</accession>
<dbReference type="AlphaFoldDB" id="A0AAV4BG21"/>
<dbReference type="SUPFAM" id="SSF54403">
    <property type="entry name" value="Cystatin/monellin"/>
    <property type="match status" value="1"/>
</dbReference>
<gene>
    <name evidence="1" type="ORF">PoB_004379900</name>
</gene>
<dbReference type="Proteomes" id="UP000735302">
    <property type="component" value="Unassembled WGS sequence"/>
</dbReference>
<reference evidence="1 2" key="1">
    <citation type="journal article" date="2021" name="Elife">
        <title>Chloroplast acquisition without the gene transfer in kleptoplastic sea slugs, Plakobranchus ocellatus.</title>
        <authorList>
            <person name="Maeda T."/>
            <person name="Takahashi S."/>
            <person name="Yoshida T."/>
            <person name="Shimamura S."/>
            <person name="Takaki Y."/>
            <person name="Nagai Y."/>
            <person name="Toyoda A."/>
            <person name="Suzuki Y."/>
            <person name="Arimoto A."/>
            <person name="Ishii H."/>
            <person name="Satoh N."/>
            <person name="Nishiyama T."/>
            <person name="Hasebe M."/>
            <person name="Maruyama T."/>
            <person name="Minagawa J."/>
            <person name="Obokata J."/>
            <person name="Shigenobu S."/>
        </authorList>
    </citation>
    <scope>NUCLEOTIDE SEQUENCE [LARGE SCALE GENOMIC DNA]</scope>
</reference>
<dbReference type="CDD" id="cd00042">
    <property type="entry name" value="CY"/>
    <property type="match status" value="1"/>
</dbReference>
<keyword evidence="2" id="KW-1185">Reference proteome</keyword>
<dbReference type="InterPro" id="IPR046350">
    <property type="entry name" value="Cystatin_sf"/>
</dbReference>
<comment type="caution">
    <text evidence="1">The sequence shown here is derived from an EMBL/GenBank/DDBJ whole genome shotgun (WGS) entry which is preliminary data.</text>
</comment>
<evidence type="ECO:0000313" key="2">
    <source>
        <dbReference type="Proteomes" id="UP000735302"/>
    </source>
</evidence>
<dbReference type="Gene3D" id="3.10.450.10">
    <property type="match status" value="1"/>
</dbReference>
<dbReference type="EMBL" id="BLXT01004769">
    <property type="protein sequence ID" value="GFO17294.1"/>
    <property type="molecule type" value="Genomic_DNA"/>
</dbReference>
<name>A0AAV4BG21_9GAST</name>
<dbReference type="InterPro" id="IPR000010">
    <property type="entry name" value="Cystatin_dom"/>
</dbReference>
<proteinExistence type="predicted"/>
<sequence length="253" mass="28459">MFPPCHRYSFPLQPGYSLLAGLSSVHCLGARRVGGKIPSSPDPDIMDFAKGKLEALYEATYDPLLPGSVEVIGSTTQVVAGIKHDIYFLVTLEDDKLEICEVDVWVRSWLEEDEATQLGQPIKCGVPDEVVAELEREANDRSNNLLYAKSIEKPTLTKEGENIMIRNLVLYETECNRYAQDLSSCKGNPNKPALSSLMWTSMPCLAFLSLVRGFRLSLFWCRHLGQVVQGLDRERKSTEWTMEEYCFSGQIAR</sequence>
<dbReference type="GO" id="GO:0004869">
    <property type="term" value="F:cysteine-type endopeptidase inhibitor activity"/>
    <property type="evidence" value="ECO:0007669"/>
    <property type="project" value="InterPro"/>
</dbReference>
<evidence type="ECO:0000313" key="1">
    <source>
        <dbReference type="EMBL" id="GFO17294.1"/>
    </source>
</evidence>